<evidence type="ECO:0000313" key="4">
    <source>
        <dbReference type="Proteomes" id="UP000231025"/>
    </source>
</evidence>
<dbReference type="EMBL" id="PCRE01000013">
    <property type="protein sequence ID" value="PIP15244.1"/>
    <property type="molecule type" value="Genomic_DNA"/>
</dbReference>
<accession>A0A2G9Y7Q9</accession>
<sequence>MKKSMRKILIATTNQSKLEEIMIGLKELEGFGVKLLNLNDVGVEKEPEETGKTFQENSEIKTKFYGRLTSLPTIADDGGLIIPYLDNAPGVKSRRWPGYEASDEELINYTLSNLRGCTGSKRIAYLETCVTFYLPSGHPQGDQTIFEQEKIKGHIAEKPTGRPTNGYPFRGLFIVDKFNKYYEELTEEEHQQVNHRLKALKRLTKRIKDLI</sequence>
<proteinExistence type="inferred from homology"/>
<evidence type="ECO:0008006" key="5">
    <source>
        <dbReference type="Google" id="ProtNLM"/>
    </source>
</evidence>
<dbReference type="PANTHER" id="PTHR11067">
    <property type="entry name" value="INOSINE TRIPHOSPHATE PYROPHOSPHATASE/HAM1 PROTEIN"/>
    <property type="match status" value="1"/>
</dbReference>
<reference evidence="3 4" key="1">
    <citation type="submission" date="2017-09" db="EMBL/GenBank/DDBJ databases">
        <title>Depth-based differentiation of microbial function through sediment-hosted aquifers and enrichment of novel symbionts in the deep terrestrial subsurface.</title>
        <authorList>
            <person name="Probst A.J."/>
            <person name="Ladd B."/>
            <person name="Jarett J.K."/>
            <person name="Geller-Mcgrath D.E."/>
            <person name="Sieber C.M."/>
            <person name="Emerson J.B."/>
            <person name="Anantharaman K."/>
            <person name="Thomas B.C."/>
            <person name="Malmstrom R."/>
            <person name="Stieglmeier M."/>
            <person name="Klingl A."/>
            <person name="Woyke T."/>
            <person name="Ryan C.M."/>
            <person name="Banfield J.F."/>
        </authorList>
    </citation>
    <scope>NUCLEOTIDE SEQUENCE [LARGE SCALE GENOMIC DNA]</scope>
    <source>
        <strain evidence="3">CG23_combo_of_CG06-09_8_20_14_all_35_49</strain>
    </source>
</reference>
<dbReference type="GO" id="GO:0005829">
    <property type="term" value="C:cytosol"/>
    <property type="evidence" value="ECO:0007669"/>
    <property type="project" value="TreeGrafter"/>
</dbReference>
<dbReference type="SUPFAM" id="SSF52972">
    <property type="entry name" value="ITPase-like"/>
    <property type="match status" value="1"/>
</dbReference>
<dbReference type="Gene3D" id="3.90.950.10">
    <property type="match status" value="1"/>
</dbReference>
<evidence type="ECO:0000256" key="1">
    <source>
        <dbReference type="ARBA" id="ARBA00008023"/>
    </source>
</evidence>
<comment type="similarity">
    <text evidence="1">Belongs to the HAM1 NTPase family.</text>
</comment>
<dbReference type="InterPro" id="IPR029001">
    <property type="entry name" value="ITPase-like_fam"/>
</dbReference>
<dbReference type="Proteomes" id="UP000231025">
    <property type="component" value="Unassembled WGS sequence"/>
</dbReference>
<dbReference type="AlphaFoldDB" id="A0A2G9Y7Q9"/>
<organism evidence="3 4">
    <name type="scientific">Candidatus Roizmanbacteria bacterium CG23_combo_of_CG06-09_8_20_14_all_35_49</name>
    <dbReference type="NCBI Taxonomy" id="1974863"/>
    <lineage>
        <taxon>Bacteria</taxon>
        <taxon>Candidatus Roizmaniibacteriota</taxon>
    </lineage>
</organism>
<name>A0A2G9Y7Q9_9BACT</name>
<evidence type="ECO:0000256" key="2">
    <source>
        <dbReference type="ARBA" id="ARBA00022801"/>
    </source>
</evidence>
<comment type="caution">
    <text evidence="3">The sequence shown here is derived from an EMBL/GenBank/DDBJ whole genome shotgun (WGS) entry which is preliminary data.</text>
</comment>
<gene>
    <name evidence="3" type="ORF">COX47_00800</name>
</gene>
<dbReference type="Pfam" id="PF01725">
    <property type="entry name" value="Ham1p_like"/>
    <property type="match status" value="1"/>
</dbReference>
<dbReference type="CDD" id="cd00515">
    <property type="entry name" value="HAM1"/>
    <property type="match status" value="1"/>
</dbReference>
<evidence type="ECO:0000313" key="3">
    <source>
        <dbReference type="EMBL" id="PIP15244.1"/>
    </source>
</evidence>
<protein>
    <recommendedName>
        <fullName evidence="5">Non-canonical purine NTP pyrophosphatase</fullName>
    </recommendedName>
</protein>
<dbReference type="InterPro" id="IPR002637">
    <property type="entry name" value="RdgB/HAM1"/>
</dbReference>
<dbReference type="GO" id="GO:0009143">
    <property type="term" value="P:nucleoside triphosphate catabolic process"/>
    <property type="evidence" value="ECO:0007669"/>
    <property type="project" value="InterPro"/>
</dbReference>
<dbReference type="PANTHER" id="PTHR11067:SF9">
    <property type="entry name" value="INOSINE TRIPHOSPHATE PYROPHOSPHATASE"/>
    <property type="match status" value="1"/>
</dbReference>
<keyword evidence="2" id="KW-0378">Hydrolase</keyword>
<dbReference type="GO" id="GO:0047429">
    <property type="term" value="F:nucleoside triphosphate diphosphatase activity"/>
    <property type="evidence" value="ECO:0007669"/>
    <property type="project" value="InterPro"/>
</dbReference>